<feature type="signal peptide" evidence="2">
    <location>
        <begin position="1"/>
        <end position="20"/>
    </location>
</feature>
<evidence type="ECO:0000313" key="3">
    <source>
        <dbReference type="Proteomes" id="UP000695000"/>
    </source>
</evidence>
<evidence type="ECO:0000256" key="2">
    <source>
        <dbReference type="SAM" id="SignalP"/>
    </source>
</evidence>
<proteinExistence type="predicted"/>
<dbReference type="RefSeq" id="XP_017781684.1">
    <property type="nucleotide sequence ID" value="XM_017926195.1"/>
</dbReference>
<name>A0ABM1N4D4_NICVS</name>
<keyword evidence="3" id="KW-1185">Reference proteome</keyword>
<feature type="chain" id="PRO_5045429366" evidence="2">
    <location>
        <begin position="21"/>
        <end position="231"/>
    </location>
</feature>
<evidence type="ECO:0000313" key="4">
    <source>
        <dbReference type="RefSeq" id="XP_017781684.1"/>
    </source>
</evidence>
<feature type="compositionally biased region" description="Acidic residues" evidence="1">
    <location>
        <begin position="100"/>
        <end position="114"/>
    </location>
</feature>
<sequence>MKTIVLCLYIFIGIIISSTAQPYGYRLRRSYPHQAMMFSGGFYGRPGQGPQGSMTAFASRDAIATNSYLGGNEYLGMPIDESADDSNQVHKHPDHKTDITETEQTEGEEEEELEYTTTVKPKKIPAKRKHVIKSQEDEDDEEDTAIWPLQGSRNGYNAFFPIFFGTRGSSHRSSESGEGYNPGSATAIANSFSTGKGGVATSHATAYGDPYLSVLLRNGGNVKRRNSKNDN</sequence>
<organism evidence="3 4">
    <name type="scientific">Nicrophorus vespilloides</name>
    <name type="common">Boreal carrion beetle</name>
    <dbReference type="NCBI Taxonomy" id="110193"/>
    <lineage>
        <taxon>Eukaryota</taxon>
        <taxon>Metazoa</taxon>
        <taxon>Ecdysozoa</taxon>
        <taxon>Arthropoda</taxon>
        <taxon>Hexapoda</taxon>
        <taxon>Insecta</taxon>
        <taxon>Pterygota</taxon>
        <taxon>Neoptera</taxon>
        <taxon>Endopterygota</taxon>
        <taxon>Coleoptera</taxon>
        <taxon>Polyphaga</taxon>
        <taxon>Staphyliniformia</taxon>
        <taxon>Silphidae</taxon>
        <taxon>Nicrophorinae</taxon>
        <taxon>Nicrophorus</taxon>
    </lineage>
</organism>
<dbReference type="GeneID" id="108566356"/>
<keyword evidence="2" id="KW-0732">Signal</keyword>
<accession>A0ABM1N4D4</accession>
<evidence type="ECO:0000256" key="1">
    <source>
        <dbReference type="SAM" id="MobiDB-lite"/>
    </source>
</evidence>
<feature type="region of interest" description="Disordered" evidence="1">
    <location>
        <begin position="79"/>
        <end position="119"/>
    </location>
</feature>
<reference evidence="4" key="1">
    <citation type="submission" date="2025-08" db="UniProtKB">
        <authorList>
            <consortium name="RefSeq"/>
        </authorList>
    </citation>
    <scope>IDENTIFICATION</scope>
    <source>
        <tissue evidence="4">Whole Larva</tissue>
    </source>
</reference>
<feature type="region of interest" description="Disordered" evidence="1">
    <location>
        <begin position="124"/>
        <end position="143"/>
    </location>
</feature>
<gene>
    <name evidence="4" type="primary">LOC108566356</name>
</gene>
<protein>
    <submittedName>
        <fullName evidence="4">Uncharacterized protein LOC108566356</fullName>
    </submittedName>
</protein>
<dbReference type="Proteomes" id="UP000695000">
    <property type="component" value="Unplaced"/>
</dbReference>